<evidence type="ECO:0000313" key="8">
    <source>
        <dbReference type="EMBL" id="CAF4511256.1"/>
    </source>
</evidence>
<dbReference type="EMBL" id="CAJNYU010001722">
    <property type="protein sequence ID" value="CAF3459442.1"/>
    <property type="molecule type" value="Genomic_DNA"/>
</dbReference>
<evidence type="ECO:0000313" key="12">
    <source>
        <dbReference type="Proteomes" id="UP000663862"/>
    </source>
</evidence>
<feature type="chain" id="PRO_5035695021" evidence="1">
    <location>
        <begin position="26"/>
        <end position="121"/>
    </location>
</feature>
<comment type="caution">
    <text evidence="8">The sequence shown here is derived from an EMBL/GenBank/DDBJ whole genome shotgun (WGS) entry which is preliminary data.</text>
</comment>
<keyword evidence="13" id="KW-1185">Reference proteome</keyword>
<keyword evidence="1" id="KW-0732">Signal</keyword>
<dbReference type="EMBL" id="CAJOBP010007672">
    <property type="protein sequence ID" value="CAF4519424.1"/>
    <property type="molecule type" value="Genomic_DNA"/>
</dbReference>
<dbReference type="Proteomes" id="UP000663833">
    <property type="component" value="Unassembled WGS sequence"/>
</dbReference>
<evidence type="ECO:0000313" key="11">
    <source>
        <dbReference type="EMBL" id="CAF4848874.1"/>
    </source>
</evidence>
<evidence type="ECO:0000313" key="9">
    <source>
        <dbReference type="EMBL" id="CAF4519424.1"/>
    </source>
</evidence>
<evidence type="ECO:0000313" key="2">
    <source>
        <dbReference type="EMBL" id="CAF3360789.1"/>
    </source>
</evidence>
<dbReference type="EMBL" id="CAJOBS010001817">
    <property type="protein sequence ID" value="CAF4764914.1"/>
    <property type="molecule type" value="Genomic_DNA"/>
</dbReference>
<protein>
    <submittedName>
        <fullName evidence="8">Uncharacterized protein</fullName>
    </submittedName>
</protein>
<dbReference type="EMBL" id="CAJNYD010002582">
    <property type="protein sequence ID" value="CAF3430980.1"/>
    <property type="molecule type" value="Genomic_DNA"/>
</dbReference>
<name>A0A820W4K9_9BILA</name>
<evidence type="ECO:0000313" key="13">
    <source>
        <dbReference type="Proteomes" id="UP000663873"/>
    </source>
</evidence>
<evidence type="ECO:0000313" key="6">
    <source>
        <dbReference type="EMBL" id="CAF3750204.1"/>
    </source>
</evidence>
<dbReference type="EMBL" id="CAJNXB010006119">
    <property type="protein sequence ID" value="CAF3467054.1"/>
    <property type="molecule type" value="Genomic_DNA"/>
</dbReference>
<dbReference type="Proteomes" id="UP000663862">
    <property type="component" value="Unassembled WGS sequence"/>
</dbReference>
<evidence type="ECO:0000256" key="1">
    <source>
        <dbReference type="SAM" id="SignalP"/>
    </source>
</evidence>
<dbReference type="EMBL" id="CAJNYV010005560">
    <property type="protein sequence ID" value="CAF3750204.1"/>
    <property type="molecule type" value="Genomic_DNA"/>
</dbReference>
<feature type="signal peptide" evidence="1">
    <location>
        <begin position="1"/>
        <end position="25"/>
    </location>
</feature>
<dbReference type="Proteomes" id="UP000663869">
    <property type="component" value="Unassembled WGS sequence"/>
</dbReference>
<gene>
    <name evidence="4" type="ORF">FME351_LOCUS13982</name>
    <name evidence="2" type="ORF">GRG538_LOCUS6412</name>
    <name evidence="7" type="ORF">HFQ381_LOCUS20889</name>
    <name evidence="6" type="ORF">KIK155_LOCUS29659</name>
    <name evidence="3" type="ORF">LUA448_LOCUS20330</name>
    <name evidence="11" type="ORF">QYT958_LOCUS27018</name>
    <name evidence="5" type="ORF">TIS948_LOCUS33058</name>
    <name evidence="10" type="ORF">TOA249_LOCUS21242</name>
    <name evidence="8" type="ORF">TSG867_LOCUS21878</name>
    <name evidence="9" type="ORF">UJA718_LOCUS27519</name>
</gene>
<accession>A0A820W4K9</accession>
<evidence type="ECO:0000313" key="7">
    <source>
        <dbReference type="EMBL" id="CAF4411966.1"/>
    </source>
</evidence>
<sequence length="121" mass="13970">MYVNKYSILLILVIFSLVLFCYTNADSSEQQDHLIDSSDEEYDDLVDLYHGASIHPFLINQRASLRPFAGKRASLRPFGRRASLRPFGKRASLRPFGKRASLRPQSYVGKRKQRSIIYDDE</sequence>
<evidence type="ECO:0000313" key="5">
    <source>
        <dbReference type="EMBL" id="CAF3467054.1"/>
    </source>
</evidence>
<evidence type="ECO:0000313" key="3">
    <source>
        <dbReference type="EMBL" id="CAF3430980.1"/>
    </source>
</evidence>
<dbReference type="Proteomes" id="UP000663825">
    <property type="component" value="Unassembled WGS sequence"/>
</dbReference>
<organism evidence="8 12">
    <name type="scientific">Rotaria socialis</name>
    <dbReference type="NCBI Taxonomy" id="392032"/>
    <lineage>
        <taxon>Eukaryota</taxon>
        <taxon>Metazoa</taxon>
        <taxon>Spiralia</taxon>
        <taxon>Gnathifera</taxon>
        <taxon>Rotifera</taxon>
        <taxon>Eurotatoria</taxon>
        <taxon>Bdelloidea</taxon>
        <taxon>Philodinida</taxon>
        <taxon>Philodinidae</taxon>
        <taxon>Rotaria</taxon>
    </lineage>
</organism>
<dbReference type="EMBL" id="CAJOBQ010001729">
    <property type="protein sequence ID" value="CAF4511256.1"/>
    <property type="molecule type" value="Genomic_DNA"/>
</dbReference>
<dbReference type="EMBL" id="CAJOBR010006670">
    <property type="protein sequence ID" value="CAF4848874.1"/>
    <property type="molecule type" value="Genomic_DNA"/>
</dbReference>
<dbReference type="Proteomes" id="UP000663865">
    <property type="component" value="Unassembled WGS sequence"/>
</dbReference>
<reference evidence="8" key="1">
    <citation type="submission" date="2021-02" db="EMBL/GenBank/DDBJ databases">
        <authorList>
            <person name="Nowell W R."/>
        </authorList>
    </citation>
    <scope>NUCLEOTIDE SEQUENCE</scope>
</reference>
<proteinExistence type="predicted"/>
<dbReference type="Proteomes" id="UP000663838">
    <property type="component" value="Unassembled WGS sequence"/>
</dbReference>
<dbReference type="Proteomes" id="UP000663848">
    <property type="component" value="Unassembled WGS sequence"/>
</dbReference>
<evidence type="ECO:0000313" key="10">
    <source>
        <dbReference type="EMBL" id="CAF4764914.1"/>
    </source>
</evidence>
<dbReference type="Proteomes" id="UP000663851">
    <property type="component" value="Unassembled WGS sequence"/>
</dbReference>
<dbReference type="Proteomes" id="UP000663873">
    <property type="component" value="Unassembled WGS sequence"/>
</dbReference>
<evidence type="ECO:0000313" key="4">
    <source>
        <dbReference type="EMBL" id="CAF3459442.1"/>
    </source>
</evidence>
<dbReference type="EMBL" id="CAJOBO010001824">
    <property type="protein sequence ID" value="CAF4411966.1"/>
    <property type="molecule type" value="Genomic_DNA"/>
</dbReference>
<dbReference type="EMBL" id="CAJNYT010000652">
    <property type="protein sequence ID" value="CAF3360789.1"/>
    <property type="molecule type" value="Genomic_DNA"/>
</dbReference>
<dbReference type="Proteomes" id="UP000663872">
    <property type="component" value="Unassembled WGS sequence"/>
</dbReference>
<dbReference type="OrthoDB" id="10022335at2759"/>
<dbReference type="AlphaFoldDB" id="A0A820W4K9"/>